<feature type="compositionally biased region" description="Acidic residues" evidence="7">
    <location>
        <begin position="1205"/>
        <end position="1218"/>
    </location>
</feature>
<keyword evidence="6" id="KW-0663">Pyridoxal phosphate</keyword>
<feature type="region of interest" description="Disordered" evidence="7">
    <location>
        <begin position="1256"/>
        <end position="1295"/>
    </location>
</feature>
<evidence type="ECO:0000256" key="5">
    <source>
        <dbReference type="ARBA" id="ARBA00022679"/>
    </source>
</evidence>
<dbReference type="InterPro" id="IPR046674">
    <property type="entry name" value="DUF6544"/>
</dbReference>
<dbReference type="CDD" id="cd00610">
    <property type="entry name" value="OAT_like"/>
    <property type="match status" value="1"/>
</dbReference>
<dbReference type="GO" id="GO:0030170">
    <property type="term" value="F:pyridoxal phosphate binding"/>
    <property type="evidence" value="ECO:0007669"/>
    <property type="project" value="InterPro"/>
</dbReference>
<evidence type="ECO:0000256" key="6">
    <source>
        <dbReference type="ARBA" id="ARBA00022898"/>
    </source>
</evidence>
<keyword evidence="8" id="KW-0812">Transmembrane</keyword>
<sequence>MPAGGADSDASLAADVRRELAQLGLRAGGGDDAFSDFAPEKARQRIGGGKKGANGKEKQQGQREQQQGKDKPAGSKDADRRQSSGRQQDGKGQQQRDKPWRDQPQQQQRDKPWRDKPQQQQRGKPWRDDQPQQCGGNRWGAGADGGDDGEAAPAPKIPNAKSILPKDEPTIWHEAAGTLPALPAPRAEAAPHLVEQKRKQAERLLLVEEQAFEQNMGRRSGADAKWLQQVRRSGTTTDKVAAMSVLVQDGAVANLAALDGLLVMCGKRGGARAVVGSAMDALRELFLSVLLPDRKLRFFEQQPLDKAEQGREGERRLLYWLLEDGIKKRYAQFVEALGSYAQFVEALESCSRDNLAFVKDRAVKTMYELLSAKPEGEAKLLSGLVNKLGDPDRKLASKVGYLLTRLLADHPGMNVPVVREIERFMFRPGLQERARYYAVVYLNQMVLSHKQSQAQANMPGGSLAKRLIDLYFTMFKMINDGKIGTQATLNKAAQDKAAAEAARRKRGEAAKAKAADAARAAAEAEASKGQGSGEMDGRMLSALITGVRRAFPYVPADEVEPLIEAHADALFRLVHASSFGVATQSLLLLFQLMSSRSTASDRFYRALYSVLSSPELLRSTKAPLFLSLLFKALKADTSSKRTAAFAKRMLQLAQEAPPHFACGCLLLASELLKARPALWSAVLQAEESDADALERFQDAPDEDTGTAGIVGAGHTAAAGGAARQRPGRAAAAADAAAADGEGSGGSEEEGEESDEELAELAGHSESENDSDGGADADLMPGLQQAAQARQQRQQAQQAVQQQQAVGPWPASKEAYDMHKREPQFSNADRSCLWELTSMAAHVHPSVAAMARTLLAGQSVLYDGDPLRDLTLASFLEKFVQKKAKAAPKGDSAMQPLAVQQAAAAAAAPPHQWAALAGAHTQALAALAARDVRPDDMFFHKFYSLQAVQDKASKKKKKKGDADAEELVSDADSEDSDVVDDFLAGEEEGGDDGIGADPDRSGMDYDYASLAAAMDDGDDSDAGSDGEDQALGSDGEEIDGSDSGEEGGSDVDGSDGSDEEPEGAAFSDMSGSEGEEEEEEEEEEDGDRGGSEDMLSGSEDEDSSDGEFEAALAAEEDLSDDDEDSGSDEDDAAADAEVAALIKKHGIKPLPAGGKEAAAVEALNPFELAEASGSSEEEEDEAEDGRRQARGAAAAAPRRRQRHADGEEEGQEEESDEEEGGRGGRQQQRKKQKRSKDAAVFASADDYLEMIEKDLEGNEGLDDGSGGGGGDDGHDRKRGGRGRGSGRGGAIQRQRLPPEGSSMLLFLSFTLGSVLACIFLGAMCMFRARRFWRERDAAVADLEVAAAAAAARTAGAPLPAPRGLRGAASADAGAASLQQDPLRAPLLAAIPEEGLSDGSATGDGGEAPPVQALDDLPLCVQAYLGRAIRDGRPFKLFTLQQKGRMKMAPGGGWKETDAVQRACPLVPAFVWSATASLAPLLSIKGMDSFVGGHGHCSWLLWGAVPAASGGGREVDQSLLVRWLAEAVCFPQALLPSSFLRWEPVDKEDDEATAALTYSGHTVRATFLFDRFHRVARMRTRDFLRRLPDGAFEEGEWSVSYSGHMLFGLGPQGEVMCEEMATHAGVFVPTNMEAAWQLPDGSRWVYAEMSICRLTAERASMVSGGLARLAAAGAAAGGGAGGWAFGDIAARLSPAVSKFSEVVADRAQGCQVWTTDGRRHLDFAAGIGVLSTGHCHPRVVEAIQRQAGEIIMAQQNLLPASKPMVALLQRLEGIVPPNLTTHFFCNSGSEAVDNAIKIARNYTGRQNIIAFDGGYHGRTYGAMSLTTSKTVYRQNFGPFPPGALTAPYPYCLHCKARQACGGMGYEVAPNVPPLGRPYEQRQCCGGPLEQLEWMLKTHSAPSETAALIIEPILGEGGFLTPPPGWLAALRTLCDQHGMLLIFDEVQCGVARTGRWWGHQWLTEAQPDLMLFAKGIASGVPFAGISARPELYSRMSPGMMGGTYGGSAIGCAAAAATIDVIKEEGLLQNAAERGQQLTEGLLKLSKHFPIVDIRGRGLMLAAELGERQRDGSIAAEPHTAAKITHAAGRHGLLLMGAGARETIRFLPPLVVSAAEVDEGLSIFEQCLTEVYG</sequence>
<feature type="compositionally biased region" description="Acidic residues" evidence="7">
    <location>
        <begin position="746"/>
        <end position="758"/>
    </location>
</feature>
<dbReference type="InterPro" id="IPR040155">
    <property type="entry name" value="CEBPZ/Mak21-like"/>
</dbReference>
<evidence type="ECO:0000256" key="2">
    <source>
        <dbReference type="ARBA" id="ARBA00007797"/>
    </source>
</evidence>
<dbReference type="FunFam" id="3.40.640.10:FF:000013">
    <property type="entry name" value="4-aminobutyrate aminotransferase"/>
    <property type="match status" value="1"/>
</dbReference>
<dbReference type="Gene3D" id="3.90.1150.10">
    <property type="entry name" value="Aspartate Aminotransferase, domain 1"/>
    <property type="match status" value="1"/>
</dbReference>
<evidence type="ECO:0000256" key="8">
    <source>
        <dbReference type="SAM" id="Phobius"/>
    </source>
</evidence>
<comment type="similarity">
    <text evidence="2">Belongs to the CBF/MAK21 family.</text>
</comment>
<organism evidence="10 11">
    <name type="scientific">Micractinium conductrix</name>
    <dbReference type="NCBI Taxonomy" id="554055"/>
    <lineage>
        <taxon>Eukaryota</taxon>
        <taxon>Viridiplantae</taxon>
        <taxon>Chlorophyta</taxon>
        <taxon>core chlorophytes</taxon>
        <taxon>Trebouxiophyceae</taxon>
        <taxon>Chlorellales</taxon>
        <taxon>Chlorellaceae</taxon>
        <taxon>Chlorella clade</taxon>
        <taxon>Micractinium</taxon>
    </lineage>
</organism>
<dbReference type="SUPFAM" id="SSF53383">
    <property type="entry name" value="PLP-dependent transferases"/>
    <property type="match status" value="1"/>
</dbReference>
<dbReference type="Proteomes" id="UP000239649">
    <property type="component" value="Unassembled WGS sequence"/>
</dbReference>
<feature type="transmembrane region" description="Helical" evidence="8">
    <location>
        <begin position="1302"/>
        <end position="1325"/>
    </location>
</feature>
<dbReference type="Pfam" id="PF00202">
    <property type="entry name" value="Aminotran_3"/>
    <property type="match status" value="1"/>
</dbReference>
<dbReference type="InterPro" id="IPR016024">
    <property type="entry name" value="ARM-type_fold"/>
</dbReference>
<feature type="region of interest" description="Disordered" evidence="7">
    <location>
        <begin position="1165"/>
        <end position="1237"/>
    </location>
</feature>
<dbReference type="InterPro" id="IPR015422">
    <property type="entry name" value="PyrdxlP-dep_Trfase_small"/>
</dbReference>
<evidence type="ECO:0000256" key="3">
    <source>
        <dbReference type="ARBA" id="ARBA00008954"/>
    </source>
</evidence>
<dbReference type="Pfam" id="PF20181">
    <property type="entry name" value="DUF6544"/>
    <property type="match status" value="1"/>
</dbReference>
<proteinExistence type="inferred from homology"/>
<feature type="region of interest" description="Disordered" evidence="7">
    <location>
        <begin position="717"/>
        <end position="812"/>
    </location>
</feature>
<evidence type="ECO:0000256" key="4">
    <source>
        <dbReference type="ARBA" id="ARBA00022576"/>
    </source>
</evidence>
<evidence type="ECO:0000259" key="9">
    <source>
        <dbReference type="Pfam" id="PF03914"/>
    </source>
</evidence>
<dbReference type="Pfam" id="PF03914">
    <property type="entry name" value="CBF"/>
    <property type="match status" value="1"/>
</dbReference>
<feature type="domain" description="CCAAT-binding factor" evidence="9">
    <location>
        <begin position="583"/>
        <end position="850"/>
    </location>
</feature>
<evidence type="ECO:0000256" key="7">
    <source>
        <dbReference type="SAM" id="MobiDB-lite"/>
    </source>
</evidence>
<comment type="similarity">
    <text evidence="3">Belongs to the class-III pyridoxal-phosphate-dependent aminotransferase family.</text>
</comment>
<protein>
    <submittedName>
        <fullName evidence="10">CCAAT enhancer-binding zeta</fullName>
    </submittedName>
</protein>
<feature type="compositionally biased region" description="Low complexity" evidence="7">
    <location>
        <begin position="717"/>
        <end position="740"/>
    </location>
</feature>
<evidence type="ECO:0000313" key="11">
    <source>
        <dbReference type="Proteomes" id="UP000239649"/>
    </source>
</evidence>
<accession>A0A2P6VMC1</accession>
<dbReference type="SUPFAM" id="SSF48371">
    <property type="entry name" value="ARM repeat"/>
    <property type="match status" value="1"/>
</dbReference>
<dbReference type="InterPro" id="IPR005814">
    <property type="entry name" value="Aminotrans_3"/>
</dbReference>
<dbReference type="PANTHER" id="PTHR12048">
    <property type="entry name" value="CCAAT-BINDING FACTOR-RELATED"/>
    <property type="match status" value="1"/>
</dbReference>
<dbReference type="Gene3D" id="3.40.640.10">
    <property type="entry name" value="Type I PLP-dependent aspartate aminotransferase-like (Major domain)"/>
    <property type="match status" value="1"/>
</dbReference>
<evidence type="ECO:0000256" key="1">
    <source>
        <dbReference type="ARBA" id="ARBA00001933"/>
    </source>
</evidence>
<keyword evidence="11" id="KW-1185">Reference proteome</keyword>
<feature type="compositionally biased region" description="Acidic residues" evidence="7">
    <location>
        <begin position="1014"/>
        <end position="1061"/>
    </location>
</feature>
<feature type="compositionally biased region" description="Acidic residues" evidence="7">
    <location>
        <begin position="962"/>
        <end position="990"/>
    </location>
</feature>
<keyword evidence="5" id="KW-0808">Transferase</keyword>
<dbReference type="InterPro" id="IPR015421">
    <property type="entry name" value="PyrdxlP-dep_Trfase_major"/>
</dbReference>
<feature type="compositionally biased region" description="Low complexity" evidence="7">
    <location>
        <begin position="783"/>
        <end position="805"/>
    </location>
</feature>
<dbReference type="EMBL" id="LHPF02000002">
    <property type="protein sequence ID" value="PSC75244.1"/>
    <property type="molecule type" value="Genomic_DNA"/>
</dbReference>
<dbReference type="PROSITE" id="PS00600">
    <property type="entry name" value="AA_TRANSFER_CLASS_3"/>
    <property type="match status" value="1"/>
</dbReference>
<gene>
    <name evidence="10" type="ORF">C2E20_1353</name>
</gene>
<name>A0A2P6VMC1_9CHLO</name>
<feature type="compositionally biased region" description="Low complexity" evidence="7">
    <location>
        <begin position="84"/>
        <end position="93"/>
    </location>
</feature>
<dbReference type="OrthoDB" id="5419315at2759"/>
<comment type="caution">
    <text evidence="10">The sequence shown here is derived from an EMBL/GenBank/DDBJ whole genome shotgun (WGS) entry which is preliminary data.</text>
</comment>
<keyword evidence="8" id="KW-1133">Transmembrane helix</keyword>
<feature type="region of interest" description="Disordered" evidence="7">
    <location>
        <begin position="26"/>
        <end position="163"/>
    </location>
</feature>
<dbReference type="GO" id="GO:0008483">
    <property type="term" value="F:transaminase activity"/>
    <property type="evidence" value="ECO:0007669"/>
    <property type="project" value="UniProtKB-KW"/>
</dbReference>
<feature type="compositionally biased region" description="Basic and acidic residues" evidence="7">
    <location>
        <begin position="108"/>
        <end position="117"/>
    </location>
</feature>
<dbReference type="InterPro" id="IPR005612">
    <property type="entry name" value="CCAAT-binding_factor"/>
</dbReference>
<reference evidence="10 11" key="1">
    <citation type="journal article" date="2018" name="Plant J.">
        <title>Genome sequences of Chlorella sorokiniana UTEX 1602 and Micractinium conductrix SAG 241.80: implications to maltose excretion by a green alga.</title>
        <authorList>
            <person name="Arriola M.B."/>
            <person name="Velmurugan N."/>
            <person name="Zhang Y."/>
            <person name="Plunkett M.H."/>
            <person name="Hondzo H."/>
            <person name="Barney B.M."/>
        </authorList>
    </citation>
    <scope>NUCLEOTIDE SEQUENCE [LARGE SCALE GENOMIC DNA]</scope>
    <source>
        <strain evidence="10 11">SAG 241.80</strain>
    </source>
</reference>
<evidence type="ECO:0000313" key="10">
    <source>
        <dbReference type="EMBL" id="PSC75244.1"/>
    </source>
</evidence>
<dbReference type="GO" id="GO:0005634">
    <property type="term" value="C:nucleus"/>
    <property type="evidence" value="ECO:0007669"/>
    <property type="project" value="TreeGrafter"/>
</dbReference>
<feature type="region of interest" description="Disordered" evidence="7">
    <location>
        <begin position="952"/>
        <end position="1136"/>
    </location>
</feature>
<dbReference type="STRING" id="554055.A0A2P6VMC1"/>
<feature type="compositionally biased region" description="Basic and acidic residues" evidence="7">
    <location>
        <begin position="54"/>
        <end position="82"/>
    </location>
</feature>
<dbReference type="InterPro" id="IPR015424">
    <property type="entry name" value="PyrdxlP-dep_Trfase"/>
</dbReference>
<dbReference type="InterPro" id="IPR049704">
    <property type="entry name" value="Aminotrans_3_PPA_site"/>
</dbReference>
<feature type="compositionally biased region" description="Acidic residues" evidence="7">
    <location>
        <begin position="1097"/>
        <end position="1133"/>
    </location>
</feature>
<dbReference type="PANTHER" id="PTHR12048:SF0">
    <property type="entry name" value="CCAAT_ENHANCER-BINDING PROTEIN ZETA"/>
    <property type="match status" value="1"/>
</dbReference>
<comment type="cofactor">
    <cofactor evidence="1">
        <name>pyridoxal 5'-phosphate</name>
        <dbReference type="ChEBI" id="CHEBI:597326"/>
    </cofactor>
</comment>
<keyword evidence="4" id="KW-0032">Aminotransferase</keyword>
<feature type="compositionally biased region" description="Acidic residues" evidence="7">
    <location>
        <begin position="1072"/>
        <end position="1085"/>
    </location>
</feature>
<keyword evidence="8" id="KW-0472">Membrane</keyword>